<proteinExistence type="predicted"/>
<reference evidence="2" key="1">
    <citation type="submission" date="2023-04" db="EMBL/GenBank/DDBJ databases">
        <title>Whole Genome Sequence of Multi-drug resistant Aeromonas caviae as a gut pathogen in newborn.</title>
        <authorList>
            <person name="Jadhav S.V."/>
            <person name="Saroj S.D."/>
            <person name="Saha U.B."/>
            <person name="Sen S."/>
            <person name="Kher A."/>
        </authorList>
    </citation>
    <scope>NUCLEOTIDE SEQUENCE</scope>
    <source>
        <strain evidence="2">SVJ23</strain>
    </source>
</reference>
<dbReference type="Proteomes" id="UP001163285">
    <property type="component" value="Chromosome"/>
</dbReference>
<gene>
    <name evidence="2" type="ORF">OJY61_21685</name>
    <name evidence="1" type="ORF">OJY61_23690</name>
</gene>
<dbReference type="RefSeq" id="WP_111896557.1">
    <property type="nucleotide sequence ID" value="NZ_AP019195.1"/>
</dbReference>
<dbReference type="EMBL" id="CP110176">
    <property type="protein sequence ID" value="WGC85773.1"/>
    <property type="molecule type" value="Genomic_DNA"/>
</dbReference>
<sequence>MNNVTYISGWNPKLCIQLDDYRADFNRYLFKGLPSTVALQQGGEFNEADRKQIIYQLKSQFDEKIEEGGSLASHKTIFVHTAQYLKWCDEHNTPAFTQRSLEGYMSYMDTKVMLGQYKGNSYKKTRSVMVTLFTKYLELPTSYFDRIVIRDGSDCEPFEAYSRSDLNQLLPFLRSLFKQTYQQFIQNPEKHINSSFKTKTMTFQWQGQQYPLAIGITKMMCAATYLLSYYTYANTSDLFKLKQPNNASTKADEVWYTMPAFKRRAFKTIQLEMGGHELEIPKYALDFFDKLLAASKYIHDGENATLLQTVISKKTQPLTSKVLEAFLSIWVEKHFTFTDQTNRRLRPVISRFRETGAQLTAYHQGDLANDLMLNNTPKTRKKHYSEGSKIANNGMMQDTMSIREAQIKNKIDVKEAQKSLGIEVLVIDAEYKVNLPNLSRTPNGGSCKAPFGERSDKYARKAQQHGLLKEGERLACADLLACFGCPDQVIVQSVSDIWCLLSFKACIEESLYLHLDASHYRKNFQKIINFIDLNICPTINKKILKQAEEKLNDEGLHPAWDDSAYLLNLLPQPRR</sequence>
<evidence type="ECO:0000313" key="2">
    <source>
        <dbReference type="EMBL" id="WGC85940.1"/>
    </source>
</evidence>
<name>A0AAF0GEZ1_AERCA</name>
<protein>
    <submittedName>
        <fullName evidence="2">Uncharacterized protein</fullName>
    </submittedName>
</protein>
<evidence type="ECO:0000313" key="1">
    <source>
        <dbReference type="EMBL" id="WGC85773.1"/>
    </source>
</evidence>
<accession>A0AAF0GEZ1</accession>
<dbReference type="AlphaFoldDB" id="A0AAF0GEZ1"/>
<dbReference type="EMBL" id="CP110176">
    <property type="protein sequence ID" value="WGC85940.1"/>
    <property type="molecule type" value="Genomic_DNA"/>
</dbReference>
<organism evidence="2 3">
    <name type="scientific">Aeromonas caviae</name>
    <name type="common">Aeromonas punctata</name>
    <dbReference type="NCBI Taxonomy" id="648"/>
    <lineage>
        <taxon>Bacteria</taxon>
        <taxon>Pseudomonadati</taxon>
        <taxon>Pseudomonadota</taxon>
        <taxon>Gammaproteobacteria</taxon>
        <taxon>Aeromonadales</taxon>
        <taxon>Aeromonadaceae</taxon>
        <taxon>Aeromonas</taxon>
    </lineage>
</organism>
<evidence type="ECO:0000313" key="3">
    <source>
        <dbReference type="Proteomes" id="UP001163285"/>
    </source>
</evidence>